<name>A0AAV9NWQ7_9PEZI</name>
<keyword evidence="2" id="KW-1185">Reference proteome</keyword>
<gene>
    <name evidence="1" type="ORF">LTR77_010196</name>
</gene>
<proteinExistence type="predicted"/>
<accession>A0AAV9NWQ7</accession>
<dbReference type="Proteomes" id="UP001337655">
    <property type="component" value="Unassembled WGS sequence"/>
</dbReference>
<dbReference type="GeneID" id="89931525"/>
<organism evidence="1 2">
    <name type="scientific">Saxophila tyrrhenica</name>
    <dbReference type="NCBI Taxonomy" id="1690608"/>
    <lineage>
        <taxon>Eukaryota</taxon>
        <taxon>Fungi</taxon>
        <taxon>Dikarya</taxon>
        <taxon>Ascomycota</taxon>
        <taxon>Pezizomycotina</taxon>
        <taxon>Dothideomycetes</taxon>
        <taxon>Dothideomycetidae</taxon>
        <taxon>Mycosphaerellales</taxon>
        <taxon>Extremaceae</taxon>
        <taxon>Saxophila</taxon>
    </lineage>
</organism>
<dbReference type="EMBL" id="JAVRRT010000021">
    <property type="protein sequence ID" value="KAK5164105.1"/>
    <property type="molecule type" value="Genomic_DNA"/>
</dbReference>
<reference evidence="1 2" key="1">
    <citation type="submission" date="2023-08" db="EMBL/GenBank/DDBJ databases">
        <title>Black Yeasts Isolated from many extreme environments.</title>
        <authorList>
            <person name="Coleine C."/>
            <person name="Stajich J.E."/>
            <person name="Selbmann L."/>
        </authorList>
    </citation>
    <scope>NUCLEOTIDE SEQUENCE [LARGE SCALE GENOMIC DNA]</scope>
    <source>
        <strain evidence="1 2">CCFEE 5935</strain>
    </source>
</reference>
<evidence type="ECO:0000313" key="1">
    <source>
        <dbReference type="EMBL" id="KAK5164105.1"/>
    </source>
</evidence>
<sequence length="136" mass="15191">MLRCLGSRLCGTHFPAWGDTGNPHQAFALGSWPYYALLGLESCQDIVLVLIQGKLELGHKIVKSITIFQPTPQPSGKGYYDMSDWPALLLEIDDYKEEYIVESDKGGITYDETGLNRPPLMNSWWESLNTTPPNAS</sequence>
<comment type="caution">
    <text evidence="1">The sequence shown here is derived from an EMBL/GenBank/DDBJ whole genome shotgun (WGS) entry which is preliminary data.</text>
</comment>
<dbReference type="RefSeq" id="XP_064654433.1">
    <property type="nucleotide sequence ID" value="XM_064807419.1"/>
</dbReference>
<protein>
    <submittedName>
        <fullName evidence="1">Uncharacterized protein</fullName>
    </submittedName>
</protein>
<evidence type="ECO:0000313" key="2">
    <source>
        <dbReference type="Proteomes" id="UP001337655"/>
    </source>
</evidence>
<dbReference type="AlphaFoldDB" id="A0AAV9NWQ7"/>